<evidence type="ECO:0000313" key="3">
    <source>
        <dbReference type="Proteomes" id="UP000240481"/>
    </source>
</evidence>
<reference evidence="2 3" key="1">
    <citation type="submission" date="2018-01" db="EMBL/GenBank/DDBJ databases">
        <title>Whole genome sequencing of Histamine producing bacteria.</title>
        <authorList>
            <person name="Butler K."/>
        </authorList>
    </citation>
    <scope>NUCLEOTIDE SEQUENCE [LARGE SCALE GENOMIC DNA]</scope>
    <source>
        <strain evidence="2 3">DSM 24669</strain>
    </source>
</reference>
<evidence type="ECO:0000313" key="2">
    <source>
        <dbReference type="EMBL" id="PSW22929.1"/>
    </source>
</evidence>
<dbReference type="AlphaFoldDB" id="A0A2T3P330"/>
<sequence length="113" mass="12694">MPFHRPIFFLLLLSTSSSAFAASPVKALPENELICMKALEKLIVSKQMVFSDSSAEPDARRDAERVIDAAREVFNNNQSYCEAESAMHQYRSDKEAGFRSRQGEINFFGRGVS</sequence>
<accession>A0A2T3P330</accession>
<name>A0A2T3P330_9GAMM</name>
<evidence type="ECO:0000256" key="1">
    <source>
        <dbReference type="SAM" id="SignalP"/>
    </source>
</evidence>
<keyword evidence="1" id="KW-0732">Signal</keyword>
<feature type="signal peptide" evidence="1">
    <location>
        <begin position="1"/>
        <end position="21"/>
    </location>
</feature>
<gene>
    <name evidence="2" type="ORF">C9I94_17240</name>
</gene>
<protein>
    <submittedName>
        <fullName evidence="2">Uncharacterized protein</fullName>
    </submittedName>
</protein>
<comment type="caution">
    <text evidence="2">The sequence shown here is derived from an EMBL/GenBank/DDBJ whole genome shotgun (WGS) entry which is preliminary data.</text>
</comment>
<dbReference type="Proteomes" id="UP000240481">
    <property type="component" value="Unassembled WGS sequence"/>
</dbReference>
<dbReference type="RefSeq" id="WP_048899297.1">
    <property type="nucleotide sequence ID" value="NZ_AP024853.1"/>
</dbReference>
<proteinExistence type="predicted"/>
<dbReference type="OrthoDB" id="5917435at2"/>
<organism evidence="2 3">
    <name type="scientific">Photobacterium swingsii</name>
    <dbReference type="NCBI Taxonomy" id="680026"/>
    <lineage>
        <taxon>Bacteria</taxon>
        <taxon>Pseudomonadati</taxon>
        <taxon>Pseudomonadota</taxon>
        <taxon>Gammaproteobacteria</taxon>
        <taxon>Vibrionales</taxon>
        <taxon>Vibrionaceae</taxon>
        <taxon>Photobacterium</taxon>
    </lineage>
</organism>
<feature type="chain" id="PRO_5015586635" evidence="1">
    <location>
        <begin position="22"/>
        <end position="113"/>
    </location>
</feature>
<dbReference type="EMBL" id="PYLZ01000010">
    <property type="protein sequence ID" value="PSW22929.1"/>
    <property type="molecule type" value="Genomic_DNA"/>
</dbReference>
<keyword evidence="3" id="KW-1185">Reference proteome</keyword>